<proteinExistence type="predicted"/>
<dbReference type="AlphaFoldDB" id="A0A840Y4Q5"/>
<accession>A0A840Y4Q5</accession>
<sequence>MSDTVMVQFRLPPGPETLAAAAERLGLPVSALDAAYGVVPTDPADRLFTVMVRSEFASQAAARLHGGDPAEGVFSNPRIEPFGP</sequence>
<protein>
    <submittedName>
        <fullName evidence="1">Uncharacterized protein</fullName>
    </submittedName>
</protein>
<dbReference type="EMBL" id="JACIJE010000009">
    <property type="protein sequence ID" value="MBB5690961.1"/>
    <property type="molecule type" value="Genomic_DNA"/>
</dbReference>
<name>A0A840Y4Q5_9PROT</name>
<keyword evidence="2" id="KW-1185">Reference proteome</keyword>
<dbReference type="RefSeq" id="WP_184486358.1">
    <property type="nucleotide sequence ID" value="NZ_JAAEDJ010000002.1"/>
</dbReference>
<evidence type="ECO:0000313" key="1">
    <source>
        <dbReference type="EMBL" id="MBB5690961.1"/>
    </source>
</evidence>
<reference evidence="1 2" key="1">
    <citation type="submission" date="2020-08" db="EMBL/GenBank/DDBJ databases">
        <title>Genomic Encyclopedia of Type Strains, Phase IV (KMG-IV): sequencing the most valuable type-strain genomes for metagenomic binning, comparative biology and taxonomic classification.</title>
        <authorList>
            <person name="Goeker M."/>
        </authorList>
    </citation>
    <scope>NUCLEOTIDE SEQUENCE [LARGE SCALE GENOMIC DNA]</scope>
    <source>
        <strain evidence="1 2">DSM 25895</strain>
    </source>
</reference>
<comment type="caution">
    <text evidence="1">The sequence shown here is derived from an EMBL/GenBank/DDBJ whole genome shotgun (WGS) entry which is preliminary data.</text>
</comment>
<gene>
    <name evidence="1" type="ORF">FHS88_003104</name>
</gene>
<dbReference type="Proteomes" id="UP000562254">
    <property type="component" value="Unassembled WGS sequence"/>
</dbReference>
<organism evidence="1 2">
    <name type="scientific">Neoroseomonas alkaliterrae</name>
    <dbReference type="NCBI Taxonomy" id="1452450"/>
    <lineage>
        <taxon>Bacteria</taxon>
        <taxon>Pseudomonadati</taxon>
        <taxon>Pseudomonadota</taxon>
        <taxon>Alphaproteobacteria</taxon>
        <taxon>Acetobacterales</taxon>
        <taxon>Acetobacteraceae</taxon>
        <taxon>Neoroseomonas</taxon>
    </lineage>
</organism>
<evidence type="ECO:0000313" key="2">
    <source>
        <dbReference type="Proteomes" id="UP000562254"/>
    </source>
</evidence>